<feature type="compositionally biased region" description="Basic and acidic residues" evidence="1">
    <location>
        <begin position="124"/>
        <end position="157"/>
    </location>
</feature>
<keyword evidence="3" id="KW-1185">Reference proteome</keyword>
<reference evidence="2 3" key="1">
    <citation type="journal article" date="2023" name="Plant Biotechnol. J.">
        <title>Chromosome-level wild Hevea brasiliensis genome provides new tools for genomic-assisted breeding and valuable loci to elevate rubber yield.</title>
        <authorList>
            <person name="Cheng H."/>
            <person name="Song X."/>
            <person name="Hu Y."/>
            <person name="Wu T."/>
            <person name="Yang Q."/>
            <person name="An Z."/>
            <person name="Feng S."/>
            <person name="Deng Z."/>
            <person name="Wu W."/>
            <person name="Zeng X."/>
            <person name="Tu M."/>
            <person name="Wang X."/>
            <person name="Huang H."/>
        </authorList>
    </citation>
    <scope>NUCLEOTIDE SEQUENCE [LARGE SCALE GENOMIC DNA]</scope>
    <source>
        <strain evidence="2">MT/VB/25A 57/8</strain>
    </source>
</reference>
<feature type="region of interest" description="Disordered" evidence="1">
    <location>
        <begin position="69"/>
        <end position="98"/>
    </location>
</feature>
<dbReference type="EMBL" id="JARPOI010000018">
    <property type="protein sequence ID" value="KAJ9136147.1"/>
    <property type="molecule type" value="Genomic_DNA"/>
</dbReference>
<dbReference type="Gene3D" id="1.10.287.700">
    <property type="entry name" value="Helix hairpin bin"/>
    <property type="match status" value="1"/>
</dbReference>
<proteinExistence type="predicted"/>
<protein>
    <submittedName>
        <fullName evidence="2">Uncharacterized protein</fullName>
    </submittedName>
</protein>
<gene>
    <name evidence="2" type="ORF">P3X46_033253</name>
</gene>
<evidence type="ECO:0000313" key="3">
    <source>
        <dbReference type="Proteomes" id="UP001174677"/>
    </source>
</evidence>
<feature type="region of interest" description="Disordered" evidence="1">
    <location>
        <begin position="112"/>
        <end position="157"/>
    </location>
</feature>
<accession>A0ABQ9KFU8</accession>
<dbReference type="PANTHER" id="PTHR47372:SF24">
    <property type="entry name" value="LATE EMBRYOGENESIS ABUNDANT PROTEIN (LEA) FAMILY PROTEIN"/>
    <property type="match status" value="1"/>
</dbReference>
<name>A0ABQ9KFU8_HEVBR</name>
<evidence type="ECO:0000313" key="2">
    <source>
        <dbReference type="EMBL" id="KAJ9136147.1"/>
    </source>
</evidence>
<dbReference type="Proteomes" id="UP001174677">
    <property type="component" value="Chromosome 18"/>
</dbReference>
<sequence length="251" mass="27852">MAAISITKIVMFNLSGTVPSPPSLFLGSTSKVSRVCFTSASKYNEGRNAAEENRGRASDFTNIAKETTKEGVERARERAEQAKEQSDEMKEKAKERVGEMKENAKVYAYETQESAKGVAQSAAEKTKEGAYKAAETTEKTKEKARDYAHDSKKKAKEGIKKVVETARDARDGTIKVVEMVGSVGEKAEQTAKRAWDAAKGTTQKIKETVVGKEHESDDDKREKTMDEDVVDLRRPERGGESNENAKKRRDY</sequence>
<evidence type="ECO:0000256" key="1">
    <source>
        <dbReference type="SAM" id="MobiDB-lite"/>
    </source>
</evidence>
<comment type="caution">
    <text evidence="2">The sequence shown here is derived from an EMBL/GenBank/DDBJ whole genome shotgun (WGS) entry which is preliminary data.</text>
</comment>
<feature type="region of interest" description="Disordered" evidence="1">
    <location>
        <begin position="193"/>
        <end position="251"/>
    </location>
</feature>
<organism evidence="2 3">
    <name type="scientific">Hevea brasiliensis</name>
    <name type="common">Para rubber tree</name>
    <name type="synonym">Siphonia brasiliensis</name>
    <dbReference type="NCBI Taxonomy" id="3981"/>
    <lineage>
        <taxon>Eukaryota</taxon>
        <taxon>Viridiplantae</taxon>
        <taxon>Streptophyta</taxon>
        <taxon>Embryophyta</taxon>
        <taxon>Tracheophyta</taxon>
        <taxon>Spermatophyta</taxon>
        <taxon>Magnoliopsida</taxon>
        <taxon>eudicotyledons</taxon>
        <taxon>Gunneridae</taxon>
        <taxon>Pentapetalae</taxon>
        <taxon>rosids</taxon>
        <taxon>fabids</taxon>
        <taxon>Malpighiales</taxon>
        <taxon>Euphorbiaceae</taxon>
        <taxon>Crotonoideae</taxon>
        <taxon>Micrandreae</taxon>
        <taxon>Hevea</taxon>
    </lineage>
</organism>
<dbReference type="PANTHER" id="PTHR47372">
    <property type="entry name" value="DAUER UP-REGULATED-RELATED"/>
    <property type="match status" value="1"/>
</dbReference>
<feature type="compositionally biased region" description="Basic and acidic residues" evidence="1">
    <location>
        <begin position="204"/>
        <end position="251"/>
    </location>
</feature>